<dbReference type="GO" id="GO:0010309">
    <property type="term" value="F:acireductone dioxygenase [iron(II)-requiring] activity"/>
    <property type="evidence" value="ECO:0007669"/>
    <property type="project" value="InterPro"/>
</dbReference>
<dbReference type="Pfam" id="PF03079">
    <property type="entry name" value="ARD"/>
    <property type="match status" value="1"/>
</dbReference>
<dbReference type="OrthoDB" id="3050855at2759"/>
<organism evidence="2 3">
    <name type="scientific">Rhodocollybia butyracea</name>
    <dbReference type="NCBI Taxonomy" id="206335"/>
    <lineage>
        <taxon>Eukaryota</taxon>
        <taxon>Fungi</taxon>
        <taxon>Dikarya</taxon>
        <taxon>Basidiomycota</taxon>
        <taxon>Agaricomycotina</taxon>
        <taxon>Agaricomycetes</taxon>
        <taxon>Agaricomycetidae</taxon>
        <taxon>Agaricales</taxon>
        <taxon>Marasmiineae</taxon>
        <taxon>Omphalotaceae</taxon>
        <taxon>Rhodocollybia</taxon>
    </lineage>
</organism>
<dbReference type="InterPro" id="IPR014710">
    <property type="entry name" value="RmlC-like_jellyroll"/>
</dbReference>
<accession>A0A9P5PTY9</accession>
<dbReference type="InterPro" id="IPR004313">
    <property type="entry name" value="ARD"/>
</dbReference>
<dbReference type="EMBL" id="JADNRY010000025">
    <property type="protein sequence ID" value="KAF9072336.1"/>
    <property type="molecule type" value="Genomic_DNA"/>
</dbReference>
<feature type="region of interest" description="Disordered" evidence="1">
    <location>
        <begin position="1"/>
        <end position="20"/>
    </location>
</feature>
<gene>
    <name evidence="2" type="ORF">BDP27DRAFT_1361165</name>
</gene>
<reference evidence="2" key="1">
    <citation type="submission" date="2020-11" db="EMBL/GenBank/DDBJ databases">
        <authorList>
            <consortium name="DOE Joint Genome Institute"/>
            <person name="Ahrendt S."/>
            <person name="Riley R."/>
            <person name="Andreopoulos W."/>
            <person name="Labutti K."/>
            <person name="Pangilinan J."/>
            <person name="Ruiz-Duenas F.J."/>
            <person name="Barrasa J.M."/>
            <person name="Sanchez-Garcia M."/>
            <person name="Camarero S."/>
            <person name="Miyauchi S."/>
            <person name="Serrano A."/>
            <person name="Linde D."/>
            <person name="Babiker R."/>
            <person name="Drula E."/>
            <person name="Ayuso-Fernandez I."/>
            <person name="Pacheco R."/>
            <person name="Padilla G."/>
            <person name="Ferreira P."/>
            <person name="Barriuso J."/>
            <person name="Kellner H."/>
            <person name="Castanera R."/>
            <person name="Alfaro M."/>
            <person name="Ramirez L."/>
            <person name="Pisabarro A.G."/>
            <person name="Kuo A."/>
            <person name="Tritt A."/>
            <person name="Lipzen A."/>
            <person name="He G."/>
            <person name="Yan M."/>
            <person name="Ng V."/>
            <person name="Cullen D."/>
            <person name="Martin F."/>
            <person name="Rosso M.-N."/>
            <person name="Henrissat B."/>
            <person name="Hibbett D."/>
            <person name="Martinez A.T."/>
            <person name="Grigoriev I.V."/>
        </authorList>
    </citation>
    <scope>NUCLEOTIDE SEQUENCE</scope>
    <source>
        <strain evidence="2">AH 40177</strain>
    </source>
</reference>
<dbReference type="SUPFAM" id="SSF51182">
    <property type="entry name" value="RmlC-like cupins"/>
    <property type="match status" value="1"/>
</dbReference>
<protein>
    <submittedName>
        <fullName evidence="2">Uncharacterized protein</fullName>
    </submittedName>
</protein>
<sequence length="159" mass="18354">MGGSYCLDNTRQNKSMHREERVLPQPEGCTEEIFGSENTLKALGYRRRKLVHSSKDYKFQIQLLARSLGYPTQEGQNTVQNRELLEKEVMYTQECLYYIISEACFLDIRGRADDWTRVHLQAGDTMIVPAGSYHSATRRRFELCVGKEIGDILKLENSI</sequence>
<evidence type="ECO:0000256" key="1">
    <source>
        <dbReference type="SAM" id="MobiDB-lite"/>
    </source>
</evidence>
<keyword evidence="3" id="KW-1185">Reference proteome</keyword>
<name>A0A9P5PTY9_9AGAR</name>
<dbReference type="Gene3D" id="2.60.120.10">
    <property type="entry name" value="Jelly Rolls"/>
    <property type="match status" value="1"/>
</dbReference>
<evidence type="ECO:0000313" key="2">
    <source>
        <dbReference type="EMBL" id="KAF9072336.1"/>
    </source>
</evidence>
<dbReference type="AlphaFoldDB" id="A0A9P5PTY9"/>
<dbReference type="Proteomes" id="UP000772434">
    <property type="component" value="Unassembled WGS sequence"/>
</dbReference>
<proteinExistence type="predicted"/>
<comment type="caution">
    <text evidence="2">The sequence shown here is derived from an EMBL/GenBank/DDBJ whole genome shotgun (WGS) entry which is preliminary data.</text>
</comment>
<evidence type="ECO:0000313" key="3">
    <source>
        <dbReference type="Proteomes" id="UP000772434"/>
    </source>
</evidence>
<dbReference type="InterPro" id="IPR011051">
    <property type="entry name" value="RmlC_Cupin_sf"/>
</dbReference>